<proteinExistence type="inferred from homology"/>
<dbReference type="Gene3D" id="3.30.1370.130">
    <property type="match status" value="1"/>
</dbReference>
<dbReference type="InterPro" id="IPR050810">
    <property type="entry name" value="Bact_Secretion_Sys_Channel"/>
</dbReference>
<sequence>MDGRPTIYEQTAAIASTVACSPVDRLNVGPSLAMTTTELSGLLGRIAWMTMVVVGCLNANSSLVSADESFIADVKPLQQVPASWPIEMAPGIDAPAPVVVKSPARVISANEPSVVATLSTAATNHHGSSGHLGSNDQGSVDGDASQAPAARPGSVEEALATRGSVTFRKTPLSDVIFMLSDLWRINIVAGNAVSGEVSGAFHDAPLSEVLSAALSSSGYSYRKTGSSLVVLSADQIGADDPNFENETLRLPQALRDDESALEAAGLLLSDRGQMRRIGSDSLLVIDTADRIDRIRRLFAGFGVAGEGGFNTGAAVEGGDASTLTSAAVMPQSGIAYFSPQFTEAEEMAGPLQAALGDQVIVAVFPEENRIMVKGSSQSLEIAAEAIEQLDRARPQVRITAMIYDVSLKEIERLGVNWSAQPHSAGLSLADLNDSETLQFRNLVSASTGLITDTSAAGAGSLGVRTANSAFNLDMLLQALDSSSEAKLLADPSITVGDRRQASIRIVQKIPIQGANPVENSSVVFSEVQFEEAGVILNVLPRISRDGTIDMKVQPEYSVVADYIANNPVIDSRVAETTVRVADGQMFALGGLRQKSIVESVRGVPYLKDIKYVGKLFRSHDTEIRESELIVFLKPELITPYDLGNERQREAARVSTQHLDEIPHAQMCPMTSCCKDPNCPNHHPRPRVNGGTEALRYSDWDSQYDVVSDVPVVDHSMLESEGFIEDEVIEMNPGEYPPVHVDERFMQ</sequence>
<dbReference type="Pfam" id="PF03958">
    <property type="entry name" value="Secretin_N"/>
    <property type="match status" value="1"/>
</dbReference>
<evidence type="ECO:0000259" key="8">
    <source>
        <dbReference type="Pfam" id="PF03958"/>
    </source>
</evidence>
<dbReference type="AlphaFoldDB" id="A0A5C5WU24"/>
<dbReference type="RefSeq" id="WP_146513801.1">
    <property type="nucleotide sequence ID" value="NZ_SJPI01000001.1"/>
</dbReference>
<evidence type="ECO:0000256" key="5">
    <source>
        <dbReference type="RuleBase" id="RU004004"/>
    </source>
</evidence>
<keyword evidence="10" id="KW-1185">Reference proteome</keyword>
<organism evidence="9 10">
    <name type="scientific">Rubripirellula amarantea</name>
    <dbReference type="NCBI Taxonomy" id="2527999"/>
    <lineage>
        <taxon>Bacteria</taxon>
        <taxon>Pseudomonadati</taxon>
        <taxon>Planctomycetota</taxon>
        <taxon>Planctomycetia</taxon>
        <taxon>Pirellulales</taxon>
        <taxon>Pirellulaceae</taxon>
        <taxon>Rubripirellula</taxon>
    </lineage>
</organism>
<dbReference type="PRINTS" id="PR00811">
    <property type="entry name" value="BCTERIALGSPD"/>
</dbReference>
<dbReference type="InterPro" id="IPR001775">
    <property type="entry name" value="GspD/PilQ"/>
</dbReference>
<comment type="caution">
    <text evidence="9">The sequence shown here is derived from an EMBL/GenBank/DDBJ whole genome shotgun (WGS) entry which is preliminary data.</text>
</comment>
<dbReference type="GO" id="GO:0009306">
    <property type="term" value="P:protein secretion"/>
    <property type="evidence" value="ECO:0007669"/>
    <property type="project" value="InterPro"/>
</dbReference>
<evidence type="ECO:0000313" key="9">
    <source>
        <dbReference type="EMBL" id="TWT53611.1"/>
    </source>
</evidence>
<dbReference type="Proteomes" id="UP000316598">
    <property type="component" value="Unassembled WGS sequence"/>
</dbReference>
<feature type="domain" description="Type II/III secretion system secretin-like" evidence="7">
    <location>
        <begin position="478"/>
        <end position="637"/>
    </location>
</feature>
<dbReference type="InterPro" id="IPR005644">
    <property type="entry name" value="NolW-like"/>
</dbReference>
<evidence type="ECO:0000256" key="3">
    <source>
        <dbReference type="ARBA" id="ARBA00023136"/>
    </source>
</evidence>
<evidence type="ECO:0000256" key="2">
    <source>
        <dbReference type="ARBA" id="ARBA00022729"/>
    </source>
</evidence>
<name>A0A5C5WU24_9BACT</name>
<accession>A0A5C5WU24</accession>
<evidence type="ECO:0000256" key="6">
    <source>
        <dbReference type="SAM" id="MobiDB-lite"/>
    </source>
</evidence>
<dbReference type="InterPro" id="IPR004846">
    <property type="entry name" value="T2SS/T3SS_dom"/>
</dbReference>
<evidence type="ECO:0000259" key="7">
    <source>
        <dbReference type="Pfam" id="PF00263"/>
    </source>
</evidence>
<dbReference type="EMBL" id="SJPI01000001">
    <property type="protein sequence ID" value="TWT53611.1"/>
    <property type="molecule type" value="Genomic_DNA"/>
</dbReference>
<dbReference type="Pfam" id="PF00263">
    <property type="entry name" value="Secretin"/>
    <property type="match status" value="1"/>
</dbReference>
<dbReference type="InterPro" id="IPR038591">
    <property type="entry name" value="NolW-like_sf"/>
</dbReference>
<protein>
    <submittedName>
        <fullName evidence="9">Type II secretion system protein D</fullName>
    </submittedName>
</protein>
<evidence type="ECO:0000313" key="10">
    <source>
        <dbReference type="Proteomes" id="UP000316598"/>
    </source>
</evidence>
<feature type="compositionally biased region" description="Polar residues" evidence="6">
    <location>
        <begin position="125"/>
        <end position="138"/>
    </location>
</feature>
<keyword evidence="3" id="KW-0472">Membrane</keyword>
<keyword evidence="5" id="KW-0813">Transport</keyword>
<dbReference type="GO" id="GO:0009279">
    <property type="term" value="C:cell outer membrane"/>
    <property type="evidence" value="ECO:0007669"/>
    <property type="project" value="UniProtKB-SubCell"/>
</dbReference>
<dbReference type="Gene3D" id="3.30.1370.120">
    <property type="match status" value="1"/>
</dbReference>
<feature type="domain" description="NolW-like" evidence="8">
    <location>
        <begin position="336"/>
        <end position="395"/>
    </location>
</feature>
<evidence type="ECO:0000256" key="1">
    <source>
        <dbReference type="ARBA" id="ARBA00004370"/>
    </source>
</evidence>
<feature type="region of interest" description="Disordered" evidence="6">
    <location>
        <begin position="125"/>
        <end position="158"/>
    </location>
</feature>
<dbReference type="PANTHER" id="PTHR30332">
    <property type="entry name" value="PROBABLE GENERAL SECRETION PATHWAY PROTEIN D"/>
    <property type="match status" value="1"/>
</dbReference>
<dbReference type="OrthoDB" id="9779724at2"/>
<dbReference type="GO" id="GO:0015627">
    <property type="term" value="C:type II protein secretion system complex"/>
    <property type="evidence" value="ECO:0007669"/>
    <property type="project" value="TreeGrafter"/>
</dbReference>
<evidence type="ECO:0000256" key="4">
    <source>
        <dbReference type="RuleBase" id="RU004003"/>
    </source>
</evidence>
<keyword evidence="2" id="KW-0732">Signal</keyword>
<gene>
    <name evidence="9" type="primary">outD_2</name>
    <name evidence="9" type="ORF">Pla22_12410</name>
</gene>
<comment type="subcellular location">
    <subcellularLocation>
        <location evidence="5">Cell outer membrane</location>
    </subcellularLocation>
    <subcellularLocation>
        <location evidence="1">Membrane</location>
    </subcellularLocation>
</comment>
<dbReference type="PROSITE" id="PS51257">
    <property type="entry name" value="PROKAR_LIPOPROTEIN"/>
    <property type="match status" value="1"/>
</dbReference>
<reference evidence="9 10" key="1">
    <citation type="submission" date="2019-02" db="EMBL/GenBank/DDBJ databases">
        <title>Deep-cultivation of Planctomycetes and their phenomic and genomic characterization uncovers novel biology.</title>
        <authorList>
            <person name="Wiegand S."/>
            <person name="Jogler M."/>
            <person name="Boedeker C."/>
            <person name="Pinto D."/>
            <person name="Vollmers J."/>
            <person name="Rivas-Marin E."/>
            <person name="Kohn T."/>
            <person name="Peeters S.H."/>
            <person name="Heuer A."/>
            <person name="Rast P."/>
            <person name="Oberbeckmann S."/>
            <person name="Bunk B."/>
            <person name="Jeske O."/>
            <person name="Meyerdierks A."/>
            <person name="Storesund J.E."/>
            <person name="Kallscheuer N."/>
            <person name="Luecker S."/>
            <person name="Lage O.M."/>
            <person name="Pohl T."/>
            <person name="Merkel B.J."/>
            <person name="Hornburger P."/>
            <person name="Mueller R.-W."/>
            <person name="Bruemmer F."/>
            <person name="Labrenz M."/>
            <person name="Spormann A.M."/>
            <person name="Op Den Camp H."/>
            <person name="Overmann J."/>
            <person name="Amann R."/>
            <person name="Jetten M.S.M."/>
            <person name="Mascher T."/>
            <person name="Medema M.H."/>
            <person name="Devos D.P."/>
            <person name="Kaster A.-K."/>
            <person name="Ovreas L."/>
            <person name="Rohde M."/>
            <person name="Galperin M.Y."/>
            <person name="Jogler C."/>
        </authorList>
    </citation>
    <scope>NUCLEOTIDE SEQUENCE [LARGE SCALE GENOMIC DNA]</scope>
    <source>
        <strain evidence="9 10">Pla22</strain>
    </source>
</reference>
<dbReference type="PANTHER" id="PTHR30332:SF24">
    <property type="entry name" value="SECRETIN GSPD-RELATED"/>
    <property type="match status" value="1"/>
</dbReference>
<comment type="similarity">
    <text evidence="4">Belongs to the bacterial secretin family.</text>
</comment>